<keyword evidence="2" id="KW-1185">Reference proteome</keyword>
<proteinExistence type="predicted"/>
<comment type="caution">
    <text evidence="1">The sequence shown here is derived from an EMBL/GenBank/DDBJ whole genome shotgun (WGS) entry which is preliminary data.</text>
</comment>
<dbReference type="RefSeq" id="WP_209461111.1">
    <property type="nucleotide sequence ID" value="NZ_JAGGKC010000054.1"/>
</dbReference>
<organism evidence="1 2">
    <name type="scientific">Youngiibacter multivorans</name>
    <dbReference type="NCBI Taxonomy" id="937251"/>
    <lineage>
        <taxon>Bacteria</taxon>
        <taxon>Bacillati</taxon>
        <taxon>Bacillota</taxon>
        <taxon>Clostridia</taxon>
        <taxon>Eubacteriales</taxon>
        <taxon>Clostridiaceae</taxon>
        <taxon>Youngiibacter</taxon>
    </lineage>
</organism>
<sequence>MDSKYLTIAEAAAAAKLTPQAVYKRIATTESLKKLVKVVDGKKYVHINILEVLAPQQSKQQVDNELQTSLIETIALLRSQLEVKDKQISELNERLREAHIMTAQNQKQLIEPAPGPVEKKAWWKILG</sequence>
<reference evidence="1 2" key="1">
    <citation type="submission" date="2021-03" db="EMBL/GenBank/DDBJ databases">
        <title>Genomic Encyclopedia of Type Strains, Phase IV (KMG-IV): sequencing the most valuable type-strain genomes for metagenomic binning, comparative biology and taxonomic classification.</title>
        <authorList>
            <person name="Goeker M."/>
        </authorList>
    </citation>
    <scope>NUCLEOTIDE SEQUENCE [LARGE SCALE GENOMIC DNA]</scope>
    <source>
        <strain evidence="1 2">DSM 6139</strain>
    </source>
</reference>
<evidence type="ECO:0000313" key="2">
    <source>
        <dbReference type="Proteomes" id="UP001519271"/>
    </source>
</evidence>
<gene>
    <name evidence="1" type="ORF">J2Z34_003485</name>
</gene>
<protein>
    <submittedName>
        <fullName evidence="1">ABC-type phosphate transport system auxiliary subunit</fullName>
    </submittedName>
</protein>
<accession>A0ABS4G8S2</accession>
<dbReference type="Proteomes" id="UP001519271">
    <property type="component" value="Unassembled WGS sequence"/>
</dbReference>
<dbReference type="EMBL" id="JAGGKC010000054">
    <property type="protein sequence ID" value="MBP1920963.1"/>
    <property type="molecule type" value="Genomic_DNA"/>
</dbReference>
<name>A0ABS4G8S2_9CLOT</name>
<evidence type="ECO:0000313" key="1">
    <source>
        <dbReference type="EMBL" id="MBP1920963.1"/>
    </source>
</evidence>